<proteinExistence type="predicted"/>
<protein>
    <submittedName>
        <fullName evidence="3">Uncharacterized protein</fullName>
    </submittedName>
</protein>
<organism evidence="3 4">
    <name type="scientific">Xanthobacter oligotrophicus</name>
    <dbReference type="NCBI Taxonomy" id="2607286"/>
    <lineage>
        <taxon>Bacteria</taxon>
        <taxon>Pseudomonadati</taxon>
        <taxon>Pseudomonadota</taxon>
        <taxon>Alphaproteobacteria</taxon>
        <taxon>Hyphomicrobiales</taxon>
        <taxon>Xanthobacteraceae</taxon>
        <taxon>Xanthobacter</taxon>
    </lineage>
</organism>
<feature type="transmembrane region" description="Helical" evidence="2">
    <location>
        <begin position="12"/>
        <end position="33"/>
    </location>
</feature>
<comment type="caution">
    <text evidence="3">The sequence shown here is derived from an EMBL/GenBank/DDBJ whole genome shotgun (WGS) entry which is preliminary data.</text>
</comment>
<reference evidence="3 4" key="1">
    <citation type="submission" date="2024-02" db="EMBL/GenBank/DDBJ databases">
        <title>Expansion and revision of Xanthobacter and proposal of Roseixanthobacter gen. nov.</title>
        <authorList>
            <person name="Soltysiak M.P.M."/>
            <person name="Jalihal A."/>
            <person name="Ory A."/>
            <person name="Chrisophersen C."/>
            <person name="Lee A.D."/>
            <person name="Boulton J."/>
            <person name="Springer M."/>
        </authorList>
    </citation>
    <scope>NUCLEOTIDE SEQUENCE [LARGE SCALE GENOMIC DNA]</scope>
    <source>
        <strain evidence="3 4">23A</strain>
    </source>
</reference>
<name>A0ABW6ZPN6_9HYPH</name>
<keyword evidence="2" id="KW-1133">Transmembrane helix</keyword>
<feature type="transmembrane region" description="Helical" evidence="2">
    <location>
        <begin position="45"/>
        <end position="64"/>
    </location>
</feature>
<feature type="coiled-coil region" evidence="1">
    <location>
        <begin position="79"/>
        <end position="127"/>
    </location>
</feature>
<keyword evidence="4" id="KW-1185">Reference proteome</keyword>
<evidence type="ECO:0000256" key="2">
    <source>
        <dbReference type="SAM" id="Phobius"/>
    </source>
</evidence>
<keyword evidence="2" id="KW-0812">Transmembrane</keyword>
<keyword evidence="1" id="KW-0175">Coiled coil</keyword>
<evidence type="ECO:0000313" key="3">
    <source>
        <dbReference type="EMBL" id="MFG1370678.1"/>
    </source>
</evidence>
<dbReference type="Proteomes" id="UP001604002">
    <property type="component" value="Unassembled WGS sequence"/>
</dbReference>
<accession>A0ABW6ZPN6</accession>
<evidence type="ECO:0000256" key="1">
    <source>
        <dbReference type="SAM" id="Coils"/>
    </source>
</evidence>
<gene>
    <name evidence="3" type="ORF">V5F32_00715</name>
</gene>
<dbReference type="EMBL" id="JBAFVH010000001">
    <property type="protein sequence ID" value="MFG1370678.1"/>
    <property type="molecule type" value="Genomic_DNA"/>
</dbReference>
<dbReference type="RefSeq" id="WP_393990766.1">
    <property type="nucleotide sequence ID" value="NZ_JBAFVH010000001.1"/>
</dbReference>
<keyword evidence="2" id="KW-0472">Membrane</keyword>
<evidence type="ECO:0000313" key="4">
    <source>
        <dbReference type="Proteomes" id="UP001604002"/>
    </source>
</evidence>
<sequence length="144" mass="15478">MESLLAAFAMGAINWALAILTGSALIIGIGALVYSRLPALPYRTLAWVAGGVLLFVAGWTGHAVDQRDWQERKALLAENRRLVAEVTAASRRAETLEADARTAVAHARDAEDRARRAEEVAATLSDTARVSAPTSQAIRNLWGQ</sequence>